<dbReference type="AlphaFoldDB" id="A0A846YSE5"/>
<feature type="region of interest" description="Disordered" evidence="1">
    <location>
        <begin position="99"/>
        <end position="126"/>
    </location>
</feature>
<organism evidence="2 3">
    <name type="scientific">Nocardia flavorosea</name>
    <dbReference type="NCBI Taxonomy" id="53429"/>
    <lineage>
        <taxon>Bacteria</taxon>
        <taxon>Bacillati</taxon>
        <taxon>Actinomycetota</taxon>
        <taxon>Actinomycetes</taxon>
        <taxon>Mycobacteriales</taxon>
        <taxon>Nocardiaceae</taxon>
        <taxon>Nocardia</taxon>
    </lineage>
</organism>
<dbReference type="RefSeq" id="WP_062979963.1">
    <property type="nucleotide sequence ID" value="NZ_JAAXOT010000022.1"/>
</dbReference>
<gene>
    <name evidence="2" type="ORF">HGA15_30565</name>
</gene>
<comment type="caution">
    <text evidence="2">The sequence shown here is derived from an EMBL/GenBank/DDBJ whole genome shotgun (WGS) entry which is preliminary data.</text>
</comment>
<accession>A0A846YSE5</accession>
<evidence type="ECO:0000313" key="2">
    <source>
        <dbReference type="EMBL" id="NKY60404.1"/>
    </source>
</evidence>
<evidence type="ECO:0000256" key="1">
    <source>
        <dbReference type="SAM" id="MobiDB-lite"/>
    </source>
</evidence>
<sequence>MTRHATYHGTLTKYVQQGCRCRRCLEAYEADQQTRVGGLDSPLYARMEQIADYLDWAQKGTPEYEQAFKDYQVALHALAGLRAAEDVALEQPECWRPVTLKPGKSPSARGYAHAVPRAHTSSGHAA</sequence>
<keyword evidence="3" id="KW-1185">Reference proteome</keyword>
<reference evidence="2 3" key="1">
    <citation type="submission" date="2020-04" db="EMBL/GenBank/DDBJ databases">
        <title>MicrobeNet Type strains.</title>
        <authorList>
            <person name="Nicholson A.C."/>
        </authorList>
    </citation>
    <scope>NUCLEOTIDE SEQUENCE [LARGE SCALE GENOMIC DNA]</scope>
    <source>
        <strain evidence="2 3">JCM 3332</strain>
    </source>
</reference>
<proteinExistence type="predicted"/>
<evidence type="ECO:0000313" key="3">
    <source>
        <dbReference type="Proteomes" id="UP000570678"/>
    </source>
</evidence>
<name>A0A846YSE5_9NOCA</name>
<protein>
    <submittedName>
        <fullName evidence="2">Uncharacterized protein</fullName>
    </submittedName>
</protein>
<dbReference type="Proteomes" id="UP000570678">
    <property type="component" value="Unassembled WGS sequence"/>
</dbReference>
<dbReference type="EMBL" id="JAAXOT010000022">
    <property type="protein sequence ID" value="NKY60404.1"/>
    <property type="molecule type" value="Genomic_DNA"/>
</dbReference>